<feature type="non-terminal residue" evidence="1">
    <location>
        <position position="1"/>
    </location>
</feature>
<evidence type="ECO:0008006" key="3">
    <source>
        <dbReference type="Google" id="ProtNLM"/>
    </source>
</evidence>
<gene>
    <name evidence="1" type="ORF">PEVE_00039690</name>
</gene>
<dbReference type="EMBL" id="CALNXI010000703">
    <property type="protein sequence ID" value="CAH3036895.1"/>
    <property type="molecule type" value="Genomic_DNA"/>
</dbReference>
<dbReference type="InterPro" id="IPR036691">
    <property type="entry name" value="Endo/exonu/phosph_ase_sf"/>
</dbReference>
<dbReference type="Proteomes" id="UP001159427">
    <property type="component" value="Unassembled WGS sequence"/>
</dbReference>
<accession>A0ABN8MVC0</accession>
<dbReference type="Gene3D" id="3.60.10.10">
    <property type="entry name" value="Endonuclease/exonuclease/phosphatase"/>
    <property type="match status" value="1"/>
</dbReference>
<feature type="non-terminal residue" evidence="1">
    <location>
        <position position="206"/>
    </location>
</feature>
<name>A0ABN8MVC0_9CNID</name>
<reference evidence="1 2" key="1">
    <citation type="submission" date="2022-05" db="EMBL/GenBank/DDBJ databases">
        <authorList>
            <consortium name="Genoscope - CEA"/>
            <person name="William W."/>
        </authorList>
    </citation>
    <scope>NUCLEOTIDE SEQUENCE [LARGE SCALE GENOMIC DNA]</scope>
</reference>
<proteinExistence type="predicted"/>
<dbReference type="PANTHER" id="PTHR46670:SF3">
    <property type="entry name" value="ENDONUCLEASE_EXONUCLEASE_PHOSPHATASE DOMAIN-CONTAINING PROTEIN"/>
    <property type="match status" value="1"/>
</dbReference>
<organism evidence="1 2">
    <name type="scientific">Porites evermanni</name>
    <dbReference type="NCBI Taxonomy" id="104178"/>
    <lineage>
        <taxon>Eukaryota</taxon>
        <taxon>Metazoa</taxon>
        <taxon>Cnidaria</taxon>
        <taxon>Anthozoa</taxon>
        <taxon>Hexacorallia</taxon>
        <taxon>Scleractinia</taxon>
        <taxon>Fungiina</taxon>
        <taxon>Poritidae</taxon>
        <taxon>Porites</taxon>
    </lineage>
</organism>
<dbReference type="PANTHER" id="PTHR46670">
    <property type="entry name" value="ENDO/EXONUCLEASE/PHOSPHATASE DOMAIN-CONTAINING PROTEIN"/>
    <property type="match status" value="1"/>
</dbReference>
<sequence>LVNDLKADLFTICETWLSVNDSAVLNELTPTGYNTLYHCPRSGRRGGGTALLVRKGFVTSKISCIEKSSFELSESVLDKHAPVRVRHLKSQSRPPWFNDEIVKARRERRSAERKWRASRLNSDLAVFKAKRNFALHVMNESRRAYYKQYIDENSSDQGRLFRASKRLLNFHVDRALPPHSDARMLANEMGEYFVHKITAIRSALDA</sequence>
<comment type="caution">
    <text evidence="1">The sequence shown here is derived from an EMBL/GenBank/DDBJ whole genome shotgun (WGS) entry which is preliminary data.</text>
</comment>
<evidence type="ECO:0000313" key="1">
    <source>
        <dbReference type="EMBL" id="CAH3036895.1"/>
    </source>
</evidence>
<keyword evidence="2" id="KW-1185">Reference proteome</keyword>
<protein>
    <recommendedName>
        <fullName evidence="3">RNA-directed DNA polymerase from transposon X-element</fullName>
    </recommendedName>
</protein>
<dbReference type="SUPFAM" id="SSF56219">
    <property type="entry name" value="DNase I-like"/>
    <property type="match status" value="1"/>
</dbReference>
<evidence type="ECO:0000313" key="2">
    <source>
        <dbReference type="Proteomes" id="UP001159427"/>
    </source>
</evidence>